<feature type="region of interest" description="Disordered" evidence="10">
    <location>
        <begin position="1436"/>
        <end position="1458"/>
    </location>
</feature>
<evidence type="ECO:0000313" key="13">
    <source>
        <dbReference type="Proteomes" id="UP000593562"/>
    </source>
</evidence>
<dbReference type="PANTHER" id="PTHR10663:SF353">
    <property type="entry name" value="ARF GUANINE-NUCLEOTIDE EXCHANGE FACTOR GNL1"/>
    <property type="match status" value="1"/>
</dbReference>
<evidence type="ECO:0000256" key="4">
    <source>
        <dbReference type="ARBA" id="ARBA00022583"/>
    </source>
</evidence>
<dbReference type="Gene3D" id="1.10.220.20">
    <property type="match status" value="1"/>
</dbReference>
<dbReference type="GO" id="GO:0005085">
    <property type="term" value="F:guanyl-nucleotide exchange factor activity"/>
    <property type="evidence" value="ECO:0007669"/>
    <property type="project" value="UniProtKB-KW"/>
</dbReference>
<dbReference type="SUPFAM" id="SSF48371">
    <property type="entry name" value="ARM repeat"/>
    <property type="match status" value="1"/>
</dbReference>
<gene>
    <name evidence="12" type="ORF">HS088_TW15G01067</name>
</gene>
<comment type="caution">
    <text evidence="12">The sequence shown here is derived from an EMBL/GenBank/DDBJ whole genome shotgun (WGS) entry which is preliminary data.</text>
</comment>
<dbReference type="FunFam" id="1.10.220.20:FF:000005">
    <property type="entry name" value="ARF guanine-nucleotide exchange factor GNOM"/>
    <property type="match status" value="1"/>
</dbReference>
<keyword evidence="8" id="KW-0472">Membrane</keyword>
<dbReference type="InterPro" id="IPR023394">
    <property type="entry name" value="Sec7_C_sf"/>
</dbReference>
<dbReference type="InterPro" id="IPR032691">
    <property type="entry name" value="Mon2/Sec7/BIG1-like_HUS"/>
</dbReference>
<keyword evidence="7" id="KW-0653">Protein transport</keyword>
<evidence type="ECO:0000256" key="3">
    <source>
        <dbReference type="ARBA" id="ARBA00022490"/>
    </source>
</evidence>
<dbReference type="Proteomes" id="UP000593562">
    <property type="component" value="Unassembled WGS sequence"/>
</dbReference>
<dbReference type="CDD" id="cd00171">
    <property type="entry name" value="Sec7"/>
    <property type="match status" value="1"/>
</dbReference>
<feature type="region of interest" description="Disordered" evidence="10">
    <location>
        <begin position="929"/>
        <end position="948"/>
    </location>
</feature>
<name>A0A7J7CNH1_TRIWF</name>
<dbReference type="GO" id="GO:0005829">
    <property type="term" value="C:cytosol"/>
    <property type="evidence" value="ECO:0007669"/>
    <property type="project" value="UniProtKB-SubCell"/>
</dbReference>
<evidence type="ECO:0000256" key="1">
    <source>
        <dbReference type="ARBA" id="ARBA00004514"/>
    </source>
</evidence>
<evidence type="ECO:0000259" key="11">
    <source>
        <dbReference type="PROSITE" id="PS50190"/>
    </source>
</evidence>
<dbReference type="PANTHER" id="PTHR10663">
    <property type="entry name" value="GUANYL-NUCLEOTIDE EXCHANGE FACTOR"/>
    <property type="match status" value="1"/>
</dbReference>
<accession>A0A7J7CNH1</accession>
<dbReference type="InParanoid" id="A0A7J7CNH1"/>
<evidence type="ECO:0000256" key="6">
    <source>
        <dbReference type="ARBA" id="ARBA00022892"/>
    </source>
</evidence>
<dbReference type="Pfam" id="PF12783">
    <property type="entry name" value="Sec7-like_HUS"/>
    <property type="match status" value="1"/>
</dbReference>
<dbReference type="InterPro" id="IPR056604">
    <property type="entry name" value="GBF1-like_TPR"/>
</dbReference>
<dbReference type="Pfam" id="PF23325">
    <property type="entry name" value="TPR_28"/>
    <property type="match status" value="1"/>
</dbReference>
<dbReference type="InterPro" id="IPR000904">
    <property type="entry name" value="Sec7_dom"/>
</dbReference>
<proteinExistence type="predicted"/>
<dbReference type="PROSITE" id="PS50190">
    <property type="entry name" value="SEC7"/>
    <property type="match status" value="1"/>
</dbReference>
<comment type="subcellular location">
    <subcellularLocation>
        <location evidence="1">Cytoplasm</location>
        <location evidence="1">Cytosol</location>
    </subcellularLocation>
    <subcellularLocation>
        <location evidence="9">Endomembrane system</location>
        <topology evidence="9">Peripheral membrane protein</topology>
        <orientation evidence="9">Cytoplasmic side</orientation>
    </subcellularLocation>
</comment>
<dbReference type="OrthoDB" id="430364at2759"/>
<dbReference type="SUPFAM" id="SSF48425">
    <property type="entry name" value="Sec7 domain"/>
    <property type="match status" value="1"/>
</dbReference>
<dbReference type="GO" id="GO:0032012">
    <property type="term" value="P:regulation of ARF protein signal transduction"/>
    <property type="evidence" value="ECO:0007669"/>
    <property type="project" value="InterPro"/>
</dbReference>
<evidence type="ECO:0000256" key="5">
    <source>
        <dbReference type="ARBA" id="ARBA00022658"/>
    </source>
</evidence>
<dbReference type="Pfam" id="PF01369">
    <property type="entry name" value="Sec7"/>
    <property type="match status" value="1"/>
</dbReference>
<evidence type="ECO:0000256" key="7">
    <source>
        <dbReference type="ARBA" id="ARBA00022927"/>
    </source>
</evidence>
<sequence length="1458" mass="163546">MGHLNPQSGTNAFTVDLKDSHIRSSQGALACMINSEIGAVLAVMRRNVRWGARYVSDDDQLEHSLIHSLKELRKQIFSWHNQWHNINPALYLQPFLDVIQSDETGAPITGVALSSIYKMLTVDVLDFNTVNVGEAMHLIVDAVTSCRFEVTDPGSEEVVLMKILQVLLACMKSKASVKLSNQHVCNIINTCFRVVHQASSKGELLQRIARHTMHELVRCIFSHLPDISNEGLANGSSSYCVEVVDAPKKDRTGVGKQLKNGNTSVKYDSQQSRENASGTLVDMLSSEKDDACKIETANGFQADQNDEKLMMEPFGVPCMVEILHFLCSLLNVIEHIDIGPRSNPIAYDEDVPLFALGLINSAIELGGPSFSRHPKLLSLIQDELFRNIMKFGMSMSPLILSMVCSIVLNLYQHLRTELKVQLEAFFSYVLLRIAESKHGSFYQRQEVAMEALVDLCRQQTFIAEMFANFDCDIAGCNVFEDLASLLSKNAFPVNEPLSTMHILALDGLISMIKGIAERIGQESPPTEEPSTEEYKAFWAMTCENYDDPYTWVPFVRKMKYTKRRLAVGADHFNRDPKKGLEFLQGMNLLPDKLDPQSVASVFRYTAGLDKNLIGDFLGNHDDFCVKVLHEFAGTFDFRGISLDTALRLFLGTFRLPGESQKIQRVLEAFAERYYEQSPHILSNKDAALLLSYSLIMLNTDQHNVQVKKKMTEEDFIRNNRHINGGNDLPREYLSELYQSICENEIQMIPEQGTGLPAMTPSRWINVMHKSQNTTPYIVCDFKALLDYDMFAILSGPTIAAMSVVFDQAEHEDVLRTCTDGFLAIAKISAHYRSGDVLDDLVVSLCKFTNFLTPLSVDDAILAFGDDTKARMATSTVFTIANSYGDYIRSGWKNILDCVLSFHKLGLLPAHLASDATDYVESSAELEPAKLTSPLKRSQTPSVATPRKSSGLMGRFSQFLSFDMEEPQLQPTEEQLVAQHHTRETIQSCHIDSIFMESKFLQSESLLQLVRALILAAGRLRKGGSAVEDESTAVFCLELLIAIALNNRDRIMLIWPVVFDHISNIVRSTIMPCNLVEKAVFGLLKICQRLLPYKENLTEELLKSLQLILKLDARVADAYCEPITHEVLRLIRANATHIRSHMGWCIIISLLSITARHPEASEVGFEALVFIMSDGAHLLPSNYVLCIDAARQFAESRLGEVDRSVAAVDMMATSITCLVHWSSETRNTIGEEAAMKVSQDIGEMWLRLVQALRKVCLDQREEVRNHAILMLQRSLAGLDGTHLPAALWFQSFDMVIFSLLDDLLEIVQANSPKDYRKMEGTLVLAMKLMSKSFLQVLQDLSQQPSFCKLWLGVLNHMEKYMKVKFRGKRSEKIHELVPELLKNTLLVMKTTGILMPSNDIGEDGFWQLTWLHVENICPSIKSEVFPDHELELIQSKHIQGGGNPVPDGSMLVPSSETTA</sequence>
<dbReference type="EMBL" id="JAAARO010000015">
    <property type="protein sequence ID" value="KAF5735559.1"/>
    <property type="molecule type" value="Genomic_DNA"/>
</dbReference>
<dbReference type="GO" id="GO:0006897">
    <property type="term" value="P:endocytosis"/>
    <property type="evidence" value="ECO:0007669"/>
    <property type="project" value="UniProtKB-KW"/>
</dbReference>
<keyword evidence="5" id="KW-0344">Guanine-nucleotide releasing factor</keyword>
<keyword evidence="4" id="KW-0254">Endocytosis</keyword>
<dbReference type="FunFam" id="1.10.1000.11:FF:000010">
    <property type="entry name" value="ARF guanine-nucleotide exchange factor GNOM-like"/>
    <property type="match status" value="1"/>
</dbReference>
<organism evidence="12 13">
    <name type="scientific">Tripterygium wilfordii</name>
    <name type="common">Thunder God vine</name>
    <dbReference type="NCBI Taxonomy" id="458696"/>
    <lineage>
        <taxon>Eukaryota</taxon>
        <taxon>Viridiplantae</taxon>
        <taxon>Streptophyta</taxon>
        <taxon>Embryophyta</taxon>
        <taxon>Tracheophyta</taxon>
        <taxon>Spermatophyta</taxon>
        <taxon>Magnoliopsida</taxon>
        <taxon>eudicotyledons</taxon>
        <taxon>Gunneridae</taxon>
        <taxon>Pentapetalae</taxon>
        <taxon>rosids</taxon>
        <taxon>fabids</taxon>
        <taxon>Celastrales</taxon>
        <taxon>Celastraceae</taxon>
        <taxon>Tripterygium</taxon>
    </lineage>
</organism>
<dbReference type="InterPro" id="IPR016024">
    <property type="entry name" value="ARM-type_fold"/>
</dbReference>
<keyword evidence="6" id="KW-0931">ER-Golgi transport</keyword>
<dbReference type="GO" id="GO:0012505">
    <property type="term" value="C:endomembrane system"/>
    <property type="evidence" value="ECO:0007669"/>
    <property type="project" value="UniProtKB-SubCell"/>
</dbReference>
<dbReference type="Gene3D" id="1.10.1000.11">
    <property type="entry name" value="Arf Nucleotide-binding Site Opener,domain 2"/>
    <property type="match status" value="1"/>
</dbReference>
<keyword evidence="2" id="KW-0813">Transport</keyword>
<evidence type="ECO:0000313" key="12">
    <source>
        <dbReference type="EMBL" id="KAF5735559.1"/>
    </source>
</evidence>
<dbReference type="SMART" id="SM00222">
    <property type="entry name" value="Sec7"/>
    <property type="match status" value="1"/>
</dbReference>
<evidence type="ECO:0000256" key="2">
    <source>
        <dbReference type="ARBA" id="ARBA00022448"/>
    </source>
</evidence>
<keyword evidence="3" id="KW-0963">Cytoplasm</keyword>
<reference evidence="12 13" key="1">
    <citation type="journal article" date="2020" name="Nat. Commun.">
        <title>Genome of Tripterygium wilfordii and identification of cytochrome P450 involved in triptolide biosynthesis.</title>
        <authorList>
            <person name="Tu L."/>
            <person name="Su P."/>
            <person name="Zhang Z."/>
            <person name="Gao L."/>
            <person name="Wang J."/>
            <person name="Hu T."/>
            <person name="Zhou J."/>
            <person name="Zhang Y."/>
            <person name="Zhao Y."/>
            <person name="Liu Y."/>
            <person name="Song Y."/>
            <person name="Tong Y."/>
            <person name="Lu Y."/>
            <person name="Yang J."/>
            <person name="Xu C."/>
            <person name="Jia M."/>
            <person name="Peters R.J."/>
            <person name="Huang L."/>
            <person name="Gao W."/>
        </authorList>
    </citation>
    <scope>NUCLEOTIDE SEQUENCE [LARGE SCALE GENOMIC DNA]</scope>
    <source>
        <strain evidence="13">cv. XIE 37</strain>
        <tissue evidence="12">Leaf</tissue>
    </source>
</reference>
<feature type="domain" description="SEC7" evidence="11">
    <location>
        <begin position="554"/>
        <end position="743"/>
    </location>
</feature>
<evidence type="ECO:0000256" key="10">
    <source>
        <dbReference type="SAM" id="MobiDB-lite"/>
    </source>
</evidence>
<dbReference type="InterPro" id="IPR035999">
    <property type="entry name" value="Sec7_dom_sf"/>
</dbReference>
<protein>
    <submittedName>
        <fullName evidence="12">Putative pattern formation protein</fullName>
    </submittedName>
</protein>
<evidence type="ECO:0000256" key="8">
    <source>
        <dbReference type="ARBA" id="ARBA00023136"/>
    </source>
</evidence>
<dbReference type="GO" id="GO:0015031">
    <property type="term" value="P:protein transport"/>
    <property type="evidence" value="ECO:0007669"/>
    <property type="project" value="UniProtKB-KW"/>
</dbReference>
<keyword evidence="13" id="KW-1185">Reference proteome</keyword>
<evidence type="ECO:0000256" key="9">
    <source>
        <dbReference type="ARBA" id="ARBA00029433"/>
    </source>
</evidence>